<comment type="caution">
    <text evidence="1">The sequence shown here is derived from an EMBL/GenBank/DDBJ whole genome shotgun (WGS) entry which is preliminary data.</text>
</comment>
<evidence type="ECO:0000313" key="1">
    <source>
        <dbReference type="EMBL" id="ONM46245.1"/>
    </source>
</evidence>
<protein>
    <submittedName>
        <fullName evidence="1">Uncharacterized protein</fullName>
    </submittedName>
</protein>
<evidence type="ECO:0000313" key="2">
    <source>
        <dbReference type="Proteomes" id="UP000188836"/>
    </source>
</evidence>
<dbReference type="EMBL" id="MUMY01000028">
    <property type="protein sequence ID" value="ONM46245.1"/>
    <property type="molecule type" value="Genomic_DNA"/>
</dbReference>
<dbReference type="OrthoDB" id="4561616at2"/>
<dbReference type="Proteomes" id="UP000188836">
    <property type="component" value="Unassembled WGS sequence"/>
</dbReference>
<sequence>MAGDKADTQIWQTDEHPTWIIKFSDLGFRRLLLVAADLSEPSLQSLATFADRLRAVEGLLPDPLWPE</sequence>
<accession>A0A1V2T9Q9</accession>
<organism evidence="1 2">
    <name type="scientific">Nocardia donostiensis</name>
    <dbReference type="NCBI Taxonomy" id="1538463"/>
    <lineage>
        <taxon>Bacteria</taxon>
        <taxon>Bacillati</taxon>
        <taxon>Actinomycetota</taxon>
        <taxon>Actinomycetes</taxon>
        <taxon>Mycobacteriales</taxon>
        <taxon>Nocardiaceae</taxon>
        <taxon>Nocardia</taxon>
    </lineage>
</organism>
<gene>
    <name evidence="1" type="ORF">B0T46_23970</name>
</gene>
<dbReference type="RefSeq" id="WP_077121295.1">
    <property type="nucleotide sequence ID" value="NZ_LOKT01000014.1"/>
</dbReference>
<proteinExistence type="predicted"/>
<keyword evidence="2" id="KW-1185">Reference proteome</keyword>
<dbReference type="AlphaFoldDB" id="A0A1V2T9Q9"/>
<reference evidence="1 2" key="1">
    <citation type="journal article" date="2016" name="Antonie Van Leeuwenhoek">
        <title>Nocardia donostiensis sp. nov., isolated from human respiratory specimens.</title>
        <authorList>
            <person name="Ercibengoa M."/>
            <person name="Bell M."/>
            <person name="Marimon J.M."/>
            <person name="Humrighouse B."/>
            <person name="Klenk H.P."/>
            <person name="Potter G."/>
            <person name="Perez-Trallero E."/>
        </authorList>
    </citation>
    <scope>NUCLEOTIDE SEQUENCE [LARGE SCALE GENOMIC DNA]</scope>
    <source>
        <strain evidence="1 2">X1655</strain>
    </source>
</reference>
<name>A0A1V2T9Q9_9NOCA</name>